<evidence type="ECO:0000313" key="14">
    <source>
        <dbReference type="EMBL" id="RHL28427.1"/>
    </source>
</evidence>
<dbReference type="Proteomes" id="UP000474077">
    <property type="component" value="Unassembled WGS sequence"/>
</dbReference>
<evidence type="ECO:0000313" key="11">
    <source>
        <dbReference type="EMBL" id="RGV03245.1"/>
    </source>
</evidence>
<dbReference type="Proteomes" id="UP000487596">
    <property type="component" value="Unassembled WGS sequence"/>
</dbReference>
<dbReference type="Proteomes" id="UP001197958">
    <property type="component" value="Unassembled WGS sequence"/>
</dbReference>
<dbReference type="EMBL" id="WDCP01000052">
    <property type="protein sequence ID" value="KAB6337523.1"/>
    <property type="molecule type" value="Genomic_DNA"/>
</dbReference>
<dbReference type="InterPro" id="IPR014710">
    <property type="entry name" value="RmlC-like_jellyroll"/>
</dbReference>
<evidence type="ECO:0000313" key="15">
    <source>
        <dbReference type="EMBL" id="SEA31347.1"/>
    </source>
</evidence>
<dbReference type="InterPro" id="IPR018490">
    <property type="entry name" value="cNMP-bd_dom_sf"/>
</dbReference>
<keyword evidence="26" id="KW-1185">Reference proteome</keyword>
<reference evidence="8" key="7">
    <citation type="submission" date="2023-08" db="EMBL/GenBank/DDBJ databases">
        <title>Mucin Metabolism Genes Underlie the Key Renovations of Bacteroides xylanisolvens Genomes in Captive Great Apes.</title>
        <authorList>
            <person name="Nishida A.H."/>
        </authorList>
    </citation>
    <scope>NUCLEOTIDE SEQUENCE</scope>
    <source>
        <strain evidence="9">P13.H9</strain>
        <strain evidence="8">P19.10B</strain>
    </source>
</reference>
<dbReference type="EMBL" id="JAIWYE010000042">
    <property type="protein sequence ID" value="MCA4706760.1"/>
    <property type="molecule type" value="Genomic_DNA"/>
</dbReference>
<reference evidence="17 18" key="1">
    <citation type="submission" date="2016-10" db="EMBL/GenBank/DDBJ databases">
        <authorList>
            <person name="de Groot N.N."/>
        </authorList>
    </citation>
    <scope>NUCLEOTIDE SEQUENCE [LARGE SCALE GENOMIC DNA]</scope>
    <source>
        <strain evidence="16 18">NLAE-zl-C202</strain>
        <strain evidence="15 17">NLAE-zl-G339</strain>
    </source>
</reference>
<evidence type="ECO:0000313" key="3">
    <source>
        <dbReference type="EMBL" id="KAB6085145.1"/>
    </source>
</evidence>
<dbReference type="Proteomes" id="UP000438288">
    <property type="component" value="Unassembled WGS sequence"/>
</dbReference>
<dbReference type="Proteomes" id="UP000327007">
    <property type="component" value="Unassembled WGS sequence"/>
</dbReference>
<evidence type="ECO:0000313" key="16">
    <source>
        <dbReference type="EMBL" id="SFM87763.1"/>
    </source>
</evidence>
<evidence type="ECO:0000313" key="5">
    <source>
        <dbReference type="EMBL" id="KAB6138321.1"/>
    </source>
</evidence>
<protein>
    <submittedName>
        <fullName evidence="10">Crp/Fnr family transcriptional regulator</fullName>
    </submittedName>
    <submittedName>
        <fullName evidence="8">Cyclic nucleotide-binding domain-containing protein</fullName>
    </submittedName>
    <submittedName>
        <fullName evidence="15">cAMP-binding domain of CRP or a regulatory subunit of cAMP-dependent protein kinases</fullName>
    </submittedName>
</protein>
<dbReference type="EMBL" id="FNRP01000004">
    <property type="protein sequence ID" value="SEA31347.1"/>
    <property type="molecule type" value="Genomic_DNA"/>
</dbReference>
<dbReference type="AlphaFoldDB" id="A0A174JZI5"/>
<dbReference type="Proteomes" id="UP000284495">
    <property type="component" value="Unassembled WGS sequence"/>
</dbReference>
<reference evidence="1" key="4">
    <citation type="journal article" date="2019" name="bioRxiv">
        <title>Acquired interbacterial defense systems protect against interspecies antagonism in the human gut microbiome.</title>
        <authorList>
            <person name="Ross B.D."/>
            <person name="Verster A.J."/>
            <person name="Radey M.C."/>
            <person name="Schmidtke D.T."/>
            <person name="Pope C.E."/>
            <person name="Hoffman L.R."/>
            <person name="Hajjar A.M."/>
            <person name="Peterson S.B."/>
            <person name="Borenstein E."/>
            <person name="Mougous J.D."/>
        </authorList>
    </citation>
    <scope>NUCLEOTIDE SEQUENCE</scope>
    <source>
        <strain evidence="1">H204</strain>
    </source>
</reference>
<dbReference type="EMBL" id="WDEH01000040">
    <property type="protein sequence ID" value="KAB6133898.1"/>
    <property type="molecule type" value="Genomic_DNA"/>
</dbReference>
<keyword evidence="15" id="KW-0808">Transferase</keyword>
<evidence type="ECO:0000313" key="24">
    <source>
        <dbReference type="Proteomes" id="UP000327007"/>
    </source>
</evidence>
<dbReference type="Proteomes" id="UP000285503">
    <property type="component" value="Unassembled WGS sequence"/>
</dbReference>
<evidence type="ECO:0000313" key="18">
    <source>
        <dbReference type="Proteomes" id="UP000183766"/>
    </source>
</evidence>
<evidence type="ECO:0000313" key="25">
    <source>
        <dbReference type="Proteomes" id="UP000434604"/>
    </source>
</evidence>
<evidence type="ECO:0000313" key="10">
    <source>
        <dbReference type="EMBL" id="RGK52533.1"/>
    </source>
</evidence>
<dbReference type="EMBL" id="WDED01000083">
    <property type="protein sequence ID" value="KAB6138321.1"/>
    <property type="molecule type" value="Genomic_DNA"/>
</dbReference>
<reference evidence="1" key="6">
    <citation type="submission" date="2019-09" db="EMBL/GenBank/DDBJ databases">
        <authorList>
            <person name="Ross B.D."/>
            <person name="Verster A.J."/>
            <person name="Radey M.C."/>
            <person name="Schmidtke D.T."/>
            <person name="Pope C.E."/>
            <person name="Hoffman L.R."/>
            <person name="Hajjar A.M."/>
            <person name="Peterson S.B."/>
            <person name="Borenstein E."/>
            <person name="Mougous J.D."/>
        </authorList>
    </citation>
    <scope>NUCLEOTIDE SEQUENCE</scope>
    <source>
        <strain evidence="1">H204</strain>
    </source>
</reference>
<name>A0A174JZI5_9BACE</name>
<evidence type="ECO:0000313" key="30">
    <source>
        <dbReference type="Proteomes" id="UP000487596"/>
    </source>
</evidence>
<evidence type="ECO:0000313" key="26">
    <source>
        <dbReference type="Proteomes" id="UP000435059"/>
    </source>
</evidence>
<reference evidence="24" key="2">
    <citation type="journal article" date="2018" name="J. Anim. Genet.">
        <title>Acquired interbacterial defense systems protect against interspecies antagonism in the human gut microbiome.</title>
        <authorList>
            <person name="Ross B.D."/>
            <person name="Verster A.J."/>
            <person name="Radey M.C."/>
            <person name="Schmidtke D.T."/>
            <person name="Pope C.E."/>
            <person name="Hoffman L.R."/>
            <person name="Hajjar A."/>
            <person name="Peterson S.B."/>
            <person name="Borenstein E."/>
            <person name="Mougous J."/>
        </authorList>
    </citation>
    <scope>NUCLEOTIDE SEQUENCE [LARGE SCALE GENOMIC DNA]</scope>
    <source>
        <strain evidence="24">H204</strain>
    </source>
</reference>
<dbReference type="Proteomes" id="UP001198461">
    <property type="component" value="Unassembled WGS sequence"/>
</dbReference>
<evidence type="ECO:0000313" key="2">
    <source>
        <dbReference type="EMBL" id="KAB6077725.1"/>
    </source>
</evidence>
<keyword evidence="15" id="KW-0418">Kinase</keyword>
<dbReference type="Proteomes" id="UP000435059">
    <property type="component" value="Unassembled WGS sequence"/>
</dbReference>
<reference evidence="25 26" key="5">
    <citation type="journal article" date="2019" name="Nat. Med.">
        <title>A library of human gut bacterial isolates paired with longitudinal multiomics data enables mechanistic microbiome research.</title>
        <authorList>
            <person name="Poyet M."/>
            <person name="Groussin M."/>
            <person name="Gibbons S.M."/>
            <person name="Avila-Pacheco J."/>
            <person name="Jiang X."/>
            <person name="Kearney S.M."/>
            <person name="Perrotta A.R."/>
            <person name="Berdy B."/>
            <person name="Zhao S."/>
            <person name="Lieberman T.D."/>
            <person name="Swanson P.K."/>
            <person name="Smith M."/>
            <person name="Roesemann S."/>
            <person name="Alexander J.E."/>
            <person name="Rich S.A."/>
            <person name="Livny J."/>
            <person name="Vlamakis H."/>
            <person name="Clish C."/>
            <person name="Bullock K."/>
            <person name="Deik A."/>
            <person name="Scott J."/>
            <person name="Pierce K.A."/>
            <person name="Xavier R.J."/>
            <person name="Alm E.J."/>
        </authorList>
    </citation>
    <scope>NUCLEOTIDE SEQUENCE [LARGE SCALE GENOMIC DNA]</scope>
    <source>
        <strain evidence="6 27">BIOML-A16</strain>
        <strain evidence="5 25">BIOML-A58</strain>
        <strain evidence="4 30">BIOML-A62</strain>
        <strain evidence="7 28">BIOML-A7</strain>
        <strain evidence="2 29">BIOML-A73</strain>
        <strain evidence="3 26">BIOML-A74</strain>
    </source>
</reference>
<dbReference type="Proteomes" id="UP000183040">
    <property type="component" value="Unassembled WGS sequence"/>
</dbReference>
<proteinExistence type="predicted"/>
<reference evidence="19 20" key="3">
    <citation type="submission" date="2018-08" db="EMBL/GenBank/DDBJ databases">
        <title>A genome reference for cultivated species of the human gut microbiota.</title>
        <authorList>
            <person name="Zou Y."/>
            <person name="Xue W."/>
            <person name="Luo G."/>
        </authorList>
    </citation>
    <scope>NUCLEOTIDE SEQUENCE [LARGE SCALE GENOMIC DNA]</scope>
    <source>
        <strain evidence="11 20">AF14-7</strain>
        <strain evidence="14 22">AF38-2</strain>
        <strain evidence="13 21">AF39-6AC</strain>
        <strain evidence="12 23">AF46-11NS</strain>
        <strain evidence="10 19">TF10-34</strain>
    </source>
</reference>
<dbReference type="EMBL" id="FOUM01000012">
    <property type="protein sequence ID" value="SFM87763.1"/>
    <property type="molecule type" value="Genomic_DNA"/>
</dbReference>
<dbReference type="Proteomes" id="UP000434604">
    <property type="component" value="Unassembled WGS sequence"/>
</dbReference>
<dbReference type="Proteomes" id="UP000283369">
    <property type="component" value="Unassembled WGS sequence"/>
</dbReference>
<dbReference type="Proteomes" id="UP000183766">
    <property type="component" value="Unassembled WGS sequence"/>
</dbReference>
<evidence type="ECO:0000313" key="13">
    <source>
        <dbReference type="EMBL" id="RHL01126.1"/>
    </source>
</evidence>
<sequence>MSNSSINELFAHSSLLELPKKHILTSSFQNDKNFYFIEKGIARSYCVINDKELTSWFSTEGDIVFSTNNFYGNQQGYEYEVVQLLENTVLYAVPIKDLEKLYQTNIEIANWSRILHQEAFIMNEKRLISRLYKSAEERYIELLQTRPDLFQRVNLGYIASFLGISQVTLCHLRNKIK</sequence>
<accession>A0A174JZI5</accession>
<evidence type="ECO:0000313" key="20">
    <source>
        <dbReference type="Proteomes" id="UP000283369"/>
    </source>
</evidence>
<evidence type="ECO:0000313" key="12">
    <source>
        <dbReference type="EMBL" id="RHK29345.1"/>
    </source>
</evidence>
<evidence type="ECO:0000313" key="1">
    <source>
        <dbReference type="EMBL" id="KAA9037351.1"/>
    </source>
</evidence>
<evidence type="ECO:0000313" key="23">
    <source>
        <dbReference type="Proteomes" id="UP000285503"/>
    </source>
</evidence>
<evidence type="ECO:0000313" key="6">
    <source>
        <dbReference type="EMBL" id="KAB6337523.1"/>
    </source>
</evidence>
<dbReference type="EMBL" id="JAIWWW010000052">
    <property type="protein sequence ID" value="MCA4525834.1"/>
    <property type="molecule type" value="Genomic_DNA"/>
</dbReference>
<organism evidence="10 19">
    <name type="scientific">Bacteroides xylanisolvens</name>
    <dbReference type="NCBI Taxonomy" id="371601"/>
    <lineage>
        <taxon>Bacteria</taxon>
        <taxon>Pseudomonadati</taxon>
        <taxon>Bacteroidota</taxon>
        <taxon>Bacteroidia</taxon>
        <taxon>Bacteroidales</taxon>
        <taxon>Bacteroidaceae</taxon>
        <taxon>Bacteroides</taxon>
    </lineage>
</organism>
<evidence type="ECO:0000313" key="27">
    <source>
        <dbReference type="Proteomes" id="UP000438288"/>
    </source>
</evidence>
<dbReference type="EMBL" id="QSQU01000105">
    <property type="protein sequence ID" value="RGK52533.1"/>
    <property type="molecule type" value="Genomic_DNA"/>
</dbReference>
<evidence type="ECO:0000313" key="9">
    <source>
        <dbReference type="EMBL" id="MCA4706760.1"/>
    </source>
</evidence>
<dbReference type="EMBL" id="QROC01000003">
    <property type="protein sequence ID" value="RHL01126.1"/>
    <property type="molecule type" value="Genomic_DNA"/>
</dbReference>
<dbReference type="EMBL" id="WDES01000031">
    <property type="protein sequence ID" value="KAB6085145.1"/>
    <property type="molecule type" value="Genomic_DNA"/>
</dbReference>
<dbReference type="GeneID" id="69480952"/>
<dbReference type="EMBL" id="VYQC01000020">
    <property type="protein sequence ID" value="KAA9037351.1"/>
    <property type="molecule type" value="Genomic_DNA"/>
</dbReference>
<evidence type="ECO:0000313" key="22">
    <source>
        <dbReference type="Proteomes" id="UP000284495"/>
    </source>
</evidence>
<evidence type="ECO:0000313" key="8">
    <source>
        <dbReference type="EMBL" id="MCA4525834.1"/>
    </source>
</evidence>
<gene>
    <name evidence="14" type="ORF">DW027_28360</name>
    <name evidence="13" type="ORF">DW042_03330</name>
    <name evidence="12" type="ORF">DW075_02975</name>
    <name evidence="11" type="ORF">DWW25_25465</name>
    <name evidence="10" type="ORF">DXD03_24565</name>
    <name evidence="1" type="ORF">F6S82_24145</name>
    <name evidence="5" type="ORF">GA398_25505</name>
    <name evidence="4" type="ORF">GA424_19760</name>
    <name evidence="2" type="ORF">GA560_24890</name>
    <name evidence="3" type="ORF">GA574_17030</name>
    <name evidence="7" type="ORF">GAZ26_13425</name>
    <name evidence="6" type="ORF">GAZ43_18215</name>
    <name evidence="9" type="ORF">LD004_24475</name>
    <name evidence="8" type="ORF">LDZ35_21785</name>
    <name evidence="15" type="ORF">SAMN04487924_104193</name>
    <name evidence="16" type="ORF">SAMN05216250_11296</name>
</gene>
<dbReference type="EMBL" id="QRNE01000007">
    <property type="protein sequence ID" value="RHK29345.1"/>
    <property type="molecule type" value="Genomic_DNA"/>
</dbReference>
<dbReference type="RefSeq" id="WP_008645828.1">
    <property type="nucleotide sequence ID" value="NZ_AP031409.1"/>
</dbReference>
<dbReference type="EMBL" id="QROO01000099">
    <property type="protein sequence ID" value="RHL28427.1"/>
    <property type="molecule type" value="Genomic_DNA"/>
</dbReference>
<dbReference type="Proteomes" id="UP000261210">
    <property type="component" value="Unassembled WGS sequence"/>
</dbReference>
<dbReference type="EMBL" id="WDER01000143">
    <property type="protein sequence ID" value="KAB6077725.1"/>
    <property type="molecule type" value="Genomic_DNA"/>
</dbReference>
<evidence type="ECO:0000313" key="28">
    <source>
        <dbReference type="Proteomes" id="UP000471447"/>
    </source>
</evidence>
<evidence type="ECO:0000313" key="17">
    <source>
        <dbReference type="Proteomes" id="UP000183040"/>
    </source>
</evidence>
<dbReference type="Proteomes" id="UP000471447">
    <property type="component" value="Unassembled WGS sequence"/>
</dbReference>
<evidence type="ECO:0000313" key="29">
    <source>
        <dbReference type="Proteomes" id="UP000474077"/>
    </source>
</evidence>
<dbReference type="Gene3D" id="2.60.120.10">
    <property type="entry name" value="Jelly Rolls"/>
    <property type="match status" value="1"/>
</dbReference>
<dbReference type="Proteomes" id="UP000284417">
    <property type="component" value="Unassembled WGS sequence"/>
</dbReference>
<dbReference type="GO" id="GO:0016301">
    <property type="term" value="F:kinase activity"/>
    <property type="evidence" value="ECO:0007669"/>
    <property type="project" value="UniProtKB-KW"/>
</dbReference>
<evidence type="ECO:0000313" key="21">
    <source>
        <dbReference type="Proteomes" id="UP000284417"/>
    </source>
</evidence>
<evidence type="ECO:0000313" key="7">
    <source>
        <dbReference type="EMBL" id="KAB6423036.1"/>
    </source>
</evidence>
<dbReference type="SUPFAM" id="SSF51206">
    <property type="entry name" value="cAMP-binding domain-like"/>
    <property type="match status" value="1"/>
</dbReference>
<dbReference type="EMBL" id="WDCG01000012">
    <property type="protein sequence ID" value="KAB6423036.1"/>
    <property type="molecule type" value="Genomic_DNA"/>
</dbReference>
<dbReference type="EMBL" id="QRYV01000116">
    <property type="protein sequence ID" value="RGV03245.1"/>
    <property type="molecule type" value="Genomic_DNA"/>
</dbReference>
<evidence type="ECO:0000313" key="19">
    <source>
        <dbReference type="Proteomes" id="UP000261210"/>
    </source>
</evidence>
<evidence type="ECO:0000313" key="4">
    <source>
        <dbReference type="EMBL" id="KAB6133898.1"/>
    </source>
</evidence>